<dbReference type="GO" id="GO:0000287">
    <property type="term" value="F:magnesium ion binding"/>
    <property type="evidence" value="ECO:0007669"/>
    <property type="project" value="UniProtKB-UniRule"/>
</dbReference>
<dbReference type="PROSITE" id="PS01128">
    <property type="entry name" value="SHIKIMATE_KINASE"/>
    <property type="match status" value="1"/>
</dbReference>
<dbReference type="FunCoup" id="A0A7X0MU18">
    <property type="interactions" value="562"/>
</dbReference>
<dbReference type="HAMAP" id="MF_00109">
    <property type="entry name" value="Shikimate_kinase"/>
    <property type="match status" value="1"/>
</dbReference>
<keyword evidence="5 11" id="KW-0808">Transferase</keyword>
<dbReference type="GO" id="GO:0005829">
    <property type="term" value="C:cytosol"/>
    <property type="evidence" value="ECO:0007669"/>
    <property type="project" value="TreeGrafter"/>
</dbReference>
<comment type="catalytic activity">
    <reaction evidence="10 11">
        <text>shikimate + ATP = 3-phosphoshikimate + ADP + H(+)</text>
        <dbReference type="Rhea" id="RHEA:13121"/>
        <dbReference type="ChEBI" id="CHEBI:15378"/>
        <dbReference type="ChEBI" id="CHEBI:30616"/>
        <dbReference type="ChEBI" id="CHEBI:36208"/>
        <dbReference type="ChEBI" id="CHEBI:145989"/>
        <dbReference type="ChEBI" id="CHEBI:456216"/>
        <dbReference type="EC" id="2.7.1.71"/>
    </reaction>
</comment>
<dbReference type="GO" id="GO:0008652">
    <property type="term" value="P:amino acid biosynthetic process"/>
    <property type="evidence" value="ECO:0007669"/>
    <property type="project" value="UniProtKB-KW"/>
</dbReference>
<name>A0A7X0MU18_9GAMM</name>
<dbReference type="CDD" id="cd00464">
    <property type="entry name" value="SK"/>
    <property type="match status" value="1"/>
</dbReference>
<dbReference type="GO" id="GO:0009423">
    <property type="term" value="P:chorismate biosynthetic process"/>
    <property type="evidence" value="ECO:0007669"/>
    <property type="project" value="UniProtKB-UniRule"/>
</dbReference>
<dbReference type="GO" id="GO:0005524">
    <property type="term" value="F:ATP binding"/>
    <property type="evidence" value="ECO:0007669"/>
    <property type="project" value="UniProtKB-UniRule"/>
</dbReference>
<evidence type="ECO:0000256" key="11">
    <source>
        <dbReference type="HAMAP-Rule" id="MF_00109"/>
    </source>
</evidence>
<dbReference type="PANTHER" id="PTHR21087">
    <property type="entry name" value="SHIKIMATE KINASE"/>
    <property type="match status" value="1"/>
</dbReference>
<sequence>MKSIVLVGPMGVGKSTIGRLLATSLRRDFYDTDKLIEDRAGADISWIFDIEGEEGFRQRESNTLSELCQQDDLVIATGGGIIVREDNRKLLNKYGRVVYLTASISQLVRRTDKDKKRPLLQVDDPKQKIIELLESRDPLYREVADLIVETDGKTPKQVAESLAEQLQA</sequence>
<keyword evidence="11" id="KW-0479">Metal-binding</keyword>
<feature type="binding site" evidence="11">
    <location>
        <position position="79"/>
    </location>
    <ligand>
        <name>substrate</name>
    </ligand>
</feature>
<comment type="caution">
    <text evidence="12">The sequence shown here is derived from an EMBL/GenBank/DDBJ whole genome shotgun (WGS) entry which is preliminary data.</text>
</comment>
<keyword evidence="8 11" id="KW-0067">ATP-binding</keyword>
<feature type="binding site" evidence="11">
    <location>
        <position position="33"/>
    </location>
    <ligand>
        <name>substrate</name>
    </ligand>
</feature>
<evidence type="ECO:0000313" key="12">
    <source>
        <dbReference type="EMBL" id="MBB6519798.1"/>
    </source>
</evidence>
<dbReference type="PANTHER" id="PTHR21087:SF16">
    <property type="entry name" value="SHIKIMATE KINASE 1, CHLOROPLASTIC"/>
    <property type="match status" value="1"/>
</dbReference>
<dbReference type="InterPro" id="IPR000623">
    <property type="entry name" value="Shikimate_kinase/TSH1"/>
</dbReference>
<evidence type="ECO:0000256" key="8">
    <source>
        <dbReference type="ARBA" id="ARBA00022840"/>
    </source>
</evidence>
<comment type="similarity">
    <text evidence="2 11">Belongs to the shikimate kinase family.</text>
</comment>
<dbReference type="InParanoid" id="A0A7X0MU18"/>
<keyword evidence="11" id="KW-0460">Magnesium</keyword>
<protein>
    <recommendedName>
        <fullName evidence="3 11">Shikimate kinase</fullName>
        <shortName evidence="11">SK</shortName>
        <ecNumber evidence="3 11">2.7.1.71</ecNumber>
    </recommendedName>
</protein>
<dbReference type="Proteomes" id="UP000528457">
    <property type="component" value="Unassembled WGS sequence"/>
</dbReference>
<evidence type="ECO:0000256" key="2">
    <source>
        <dbReference type="ARBA" id="ARBA00006997"/>
    </source>
</evidence>
<gene>
    <name evidence="11" type="primary">aroK</name>
    <name evidence="12" type="ORF">HNR48_000076</name>
</gene>
<feature type="binding site" evidence="11">
    <location>
        <begin position="11"/>
        <end position="16"/>
    </location>
    <ligand>
        <name>ATP</name>
        <dbReference type="ChEBI" id="CHEBI:30616"/>
    </ligand>
</feature>
<keyword evidence="11" id="KW-0963">Cytoplasm</keyword>
<organism evidence="12 13">
    <name type="scientific">Pseudoteredinibacter isoporae</name>
    <dbReference type="NCBI Taxonomy" id="570281"/>
    <lineage>
        <taxon>Bacteria</taxon>
        <taxon>Pseudomonadati</taxon>
        <taxon>Pseudomonadota</taxon>
        <taxon>Gammaproteobacteria</taxon>
        <taxon>Cellvibrionales</taxon>
        <taxon>Cellvibrionaceae</taxon>
        <taxon>Pseudoteredinibacter</taxon>
    </lineage>
</organism>
<comment type="pathway">
    <text evidence="1 11">Metabolic intermediate biosynthesis; chorismate biosynthesis; chorismate from D-erythrose 4-phosphate and phosphoenolpyruvate: step 5/7.</text>
</comment>
<evidence type="ECO:0000256" key="9">
    <source>
        <dbReference type="ARBA" id="ARBA00023141"/>
    </source>
</evidence>
<evidence type="ECO:0000256" key="7">
    <source>
        <dbReference type="ARBA" id="ARBA00022777"/>
    </source>
</evidence>
<dbReference type="RefSeq" id="WP_166853111.1">
    <property type="nucleotide sequence ID" value="NZ_JAAONY010000001.1"/>
</dbReference>
<dbReference type="UniPathway" id="UPA00053">
    <property type="reaction ID" value="UER00088"/>
</dbReference>
<comment type="subcellular location">
    <subcellularLocation>
        <location evidence="11">Cytoplasm</location>
    </subcellularLocation>
</comment>
<evidence type="ECO:0000256" key="3">
    <source>
        <dbReference type="ARBA" id="ARBA00012154"/>
    </source>
</evidence>
<dbReference type="GO" id="GO:0009073">
    <property type="term" value="P:aromatic amino acid family biosynthetic process"/>
    <property type="evidence" value="ECO:0007669"/>
    <property type="project" value="UniProtKB-KW"/>
</dbReference>
<keyword evidence="4 11" id="KW-0028">Amino-acid biosynthesis</keyword>
<dbReference type="EMBL" id="JACHHT010000001">
    <property type="protein sequence ID" value="MBB6519798.1"/>
    <property type="molecule type" value="Genomic_DNA"/>
</dbReference>
<evidence type="ECO:0000313" key="13">
    <source>
        <dbReference type="Proteomes" id="UP000528457"/>
    </source>
</evidence>
<dbReference type="Gene3D" id="3.40.50.300">
    <property type="entry name" value="P-loop containing nucleotide triphosphate hydrolases"/>
    <property type="match status" value="1"/>
</dbReference>
<evidence type="ECO:0000256" key="4">
    <source>
        <dbReference type="ARBA" id="ARBA00022605"/>
    </source>
</evidence>
<dbReference type="AlphaFoldDB" id="A0A7X0MU18"/>
<keyword evidence="9 11" id="KW-0057">Aromatic amino acid biosynthesis</keyword>
<comment type="function">
    <text evidence="11">Catalyzes the specific phosphorylation of the 3-hydroxyl group of shikimic acid using ATP as a cosubstrate.</text>
</comment>
<feature type="binding site" evidence="11">
    <location>
        <position position="57"/>
    </location>
    <ligand>
        <name>substrate</name>
    </ligand>
</feature>
<proteinExistence type="inferred from homology"/>
<keyword evidence="6 11" id="KW-0547">Nucleotide-binding</keyword>
<dbReference type="SUPFAM" id="SSF52540">
    <property type="entry name" value="P-loop containing nucleoside triphosphate hydrolases"/>
    <property type="match status" value="1"/>
</dbReference>
<dbReference type="InterPro" id="IPR023000">
    <property type="entry name" value="Shikimate_kinase_CS"/>
</dbReference>
<reference evidence="12 13" key="1">
    <citation type="submission" date="2020-08" db="EMBL/GenBank/DDBJ databases">
        <title>Genomic Encyclopedia of Type Strains, Phase IV (KMG-IV): sequencing the most valuable type-strain genomes for metagenomic binning, comparative biology and taxonomic classification.</title>
        <authorList>
            <person name="Goeker M."/>
        </authorList>
    </citation>
    <scope>NUCLEOTIDE SEQUENCE [LARGE SCALE GENOMIC DNA]</scope>
    <source>
        <strain evidence="12 13">DSM 22368</strain>
    </source>
</reference>
<dbReference type="NCBIfam" id="NF003456">
    <property type="entry name" value="PRK05057.1"/>
    <property type="match status" value="1"/>
</dbReference>
<evidence type="ECO:0000256" key="5">
    <source>
        <dbReference type="ARBA" id="ARBA00022679"/>
    </source>
</evidence>
<comment type="caution">
    <text evidence="11">Lacks conserved residue(s) required for the propagation of feature annotation.</text>
</comment>
<accession>A0A7X0MU18</accession>
<comment type="cofactor">
    <cofactor evidence="11">
        <name>Mg(2+)</name>
        <dbReference type="ChEBI" id="CHEBI:18420"/>
    </cofactor>
    <text evidence="11">Binds 1 Mg(2+) ion per subunit.</text>
</comment>
<feature type="binding site" evidence="11">
    <location>
        <position position="117"/>
    </location>
    <ligand>
        <name>ATP</name>
        <dbReference type="ChEBI" id="CHEBI:30616"/>
    </ligand>
</feature>
<dbReference type="GO" id="GO:0004765">
    <property type="term" value="F:shikimate kinase activity"/>
    <property type="evidence" value="ECO:0007669"/>
    <property type="project" value="UniProtKB-UniRule"/>
</dbReference>
<dbReference type="EC" id="2.7.1.71" evidence="3 11"/>
<comment type="subunit">
    <text evidence="11">Monomer.</text>
</comment>
<dbReference type="InterPro" id="IPR031322">
    <property type="entry name" value="Shikimate/glucono_kinase"/>
</dbReference>
<evidence type="ECO:0000256" key="10">
    <source>
        <dbReference type="ARBA" id="ARBA00048567"/>
    </source>
</evidence>
<feature type="binding site" evidence="11">
    <location>
        <position position="15"/>
    </location>
    <ligand>
        <name>Mg(2+)</name>
        <dbReference type="ChEBI" id="CHEBI:18420"/>
    </ligand>
</feature>
<evidence type="ECO:0000256" key="6">
    <source>
        <dbReference type="ARBA" id="ARBA00022741"/>
    </source>
</evidence>
<evidence type="ECO:0000256" key="1">
    <source>
        <dbReference type="ARBA" id="ARBA00004842"/>
    </source>
</evidence>
<feature type="binding site" evidence="11">
    <location>
        <position position="136"/>
    </location>
    <ligand>
        <name>substrate</name>
    </ligand>
</feature>
<dbReference type="InterPro" id="IPR027417">
    <property type="entry name" value="P-loop_NTPase"/>
</dbReference>
<dbReference type="PRINTS" id="PR01100">
    <property type="entry name" value="SHIKIMTKNASE"/>
</dbReference>
<dbReference type="Pfam" id="PF01202">
    <property type="entry name" value="SKI"/>
    <property type="match status" value="1"/>
</dbReference>
<keyword evidence="13" id="KW-1185">Reference proteome</keyword>
<keyword evidence="7 11" id="KW-0418">Kinase</keyword>